<organism evidence="2 3">
    <name type="scientific">Lophiotrema nucula</name>
    <dbReference type="NCBI Taxonomy" id="690887"/>
    <lineage>
        <taxon>Eukaryota</taxon>
        <taxon>Fungi</taxon>
        <taxon>Dikarya</taxon>
        <taxon>Ascomycota</taxon>
        <taxon>Pezizomycotina</taxon>
        <taxon>Dothideomycetes</taxon>
        <taxon>Pleosporomycetidae</taxon>
        <taxon>Pleosporales</taxon>
        <taxon>Lophiotremataceae</taxon>
        <taxon>Lophiotrema</taxon>
    </lineage>
</organism>
<evidence type="ECO:0000256" key="1">
    <source>
        <dbReference type="SAM" id="MobiDB-lite"/>
    </source>
</evidence>
<feature type="region of interest" description="Disordered" evidence="1">
    <location>
        <begin position="51"/>
        <end position="100"/>
    </location>
</feature>
<evidence type="ECO:0000313" key="3">
    <source>
        <dbReference type="Proteomes" id="UP000799770"/>
    </source>
</evidence>
<keyword evidence="3" id="KW-1185">Reference proteome</keyword>
<gene>
    <name evidence="2" type="ORF">BDV96DRAFT_646621</name>
</gene>
<name>A0A6A5Z6R5_9PLEO</name>
<protein>
    <submittedName>
        <fullName evidence="2">Uncharacterized protein</fullName>
    </submittedName>
</protein>
<dbReference type="Proteomes" id="UP000799770">
    <property type="component" value="Unassembled WGS sequence"/>
</dbReference>
<dbReference type="EMBL" id="ML977324">
    <property type="protein sequence ID" value="KAF2114743.1"/>
    <property type="molecule type" value="Genomic_DNA"/>
</dbReference>
<sequence length="182" mass="20950">MAVPQLLKSMHRNATSTENYEIMNEIDEQNYAKILSCIDPTLAELLKYKADTPSNGKSVPTEDEATSSDVQSPSSVVRETPLSTSQKVPETEPGKCTEQETTTNIKFEHRIWHKNLPVTVRQSYVEDLVRIWVFYGMEKLSILILEVKAILNDDIECFWEKWYREDEVYASWFPLPSTDNAL</sequence>
<feature type="compositionally biased region" description="Basic and acidic residues" evidence="1">
    <location>
        <begin position="89"/>
        <end position="98"/>
    </location>
</feature>
<feature type="compositionally biased region" description="Polar residues" evidence="1">
    <location>
        <begin position="67"/>
        <end position="88"/>
    </location>
</feature>
<proteinExistence type="predicted"/>
<accession>A0A6A5Z6R5</accession>
<reference evidence="2" key="1">
    <citation type="journal article" date="2020" name="Stud. Mycol.">
        <title>101 Dothideomycetes genomes: a test case for predicting lifestyles and emergence of pathogens.</title>
        <authorList>
            <person name="Haridas S."/>
            <person name="Albert R."/>
            <person name="Binder M."/>
            <person name="Bloem J."/>
            <person name="Labutti K."/>
            <person name="Salamov A."/>
            <person name="Andreopoulos B."/>
            <person name="Baker S."/>
            <person name="Barry K."/>
            <person name="Bills G."/>
            <person name="Bluhm B."/>
            <person name="Cannon C."/>
            <person name="Castanera R."/>
            <person name="Culley D."/>
            <person name="Daum C."/>
            <person name="Ezra D."/>
            <person name="Gonzalez J."/>
            <person name="Henrissat B."/>
            <person name="Kuo A."/>
            <person name="Liang C."/>
            <person name="Lipzen A."/>
            <person name="Lutzoni F."/>
            <person name="Magnuson J."/>
            <person name="Mondo S."/>
            <person name="Nolan M."/>
            <person name="Ohm R."/>
            <person name="Pangilinan J."/>
            <person name="Park H.-J."/>
            <person name="Ramirez L."/>
            <person name="Alfaro M."/>
            <person name="Sun H."/>
            <person name="Tritt A."/>
            <person name="Yoshinaga Y."/>
            <person name="Zwiers L.-H."/>
            <person name="Turgeon B."/>
            <person name="Goodwin S."/>
            <person name="Spatafora J."/>
            <person name="Crous P."/>
            <person name="Grigoriev I."/>
        </authorList>
    </citation>
    <scope>NUCLEOTIDE SEQUENCE</scope>
    <source>
        <strain evidence="2">CBS 627.86</strain>
    </source>
</reference>
<dbReference type="AlphaFoldDB" id="A0A6A5Z6R5"/>
<evidence type="ECO:0000313" key="2">
    <source>
        <dbReference type="EMBL" id="KAF2114743.1"/>
    </source>
</evidence>